<protein>
    <submittedName>
        <fullName evidence="1">Uncharacterized protein</fullName>
    </submittedName>
</protein>
<sequence length="97" mass="10555">MLNHLVQMGPSARPPCYASGYCQLVCLGGGRGIMEAENFQVPDHNTNLACPALTGANRKCFYAEVVLDPILCREACQEFEGAVEVLAQDTSVRRPQL</sequence>
<accession>R4UKQ0</accession>
<dbReference type="AlphaFoldDB" id="R4UKQ0"/>
<evidence type="ECO:0000313" key="1">
    <source>
        <dbReference type="EMBL" id="AGM32709.1"/>
    </source>
</evidence>
<reference evidence="1" key="1">
    <citation type="submission" date="2013-03" db="EMBL/GenBank/DDBJ databases">
        <title>Immune-Related transcriptome of Coptotermes formosanus Shiraki workers: the defense mechanism.</title>
        <authorList>
            <person name="Hussain A."/>
            <person name="Li Y.F."/>
            <person name="Wen S.Y."/>
        </authorList>
    </citation>
    <scope>NUCLEOTIDE SEQUENCE</scope>
</reference>
<dbReference type="EMBL" id="KC740885">
    <property type="protein sequence ID" value="AGM32709.1"/>
    <property type="molecule type" value="mRNA"/>
</dbReference>
<proteinExistence type="evidence at transcript level"/>
<organism evidence="1">
    <name type="scientific">Coptotermes formosanus</name>
    <name type="common">Formosan subterranean termite</name>
    <dbReference type="NCBI Taxonomy" id="36987"/>
    <lineage>
        <taxon>Eukaryota</taxon>
        <taxon>Metazoa</taxon>
        <taxon>Ecdysozoa</taxon>
        <taxon>Arthropoda</taxon>
        <taxon>Hexapoda</taxon>
        <taxon>Insecta</taxon>
        <taxon>Pterygota</taxon>
        <taxon>Neoptera</taxon>
        <taxon>Polyneoptera</taxon>
        <taxon>Dictyoptera</taxon>
        <taxon>Blattodea</taxon>
        <taxon>Blattoidea</taxon>
        <taxon>Termitoidae</taxon>
        <taxon>Rhinotermitidae</taxon>
        <taxon>Coptotermes</taxon>
    </lineage>
</organism>
<name>R4UKQ0_COPFO</name>